<sequence length="527" mass="61211">MAETNGESEIGKGSYFIERNNNNNIYQFIPRGGPLYVANLVSSLTKPPLFQSHLLSELQDLREELGQEFSDISEDDDLSVDELKIVTEEELVDKAFDIAFNDDQVRQQEEELVDKVAFNNDQVPKLFPEEELVDKAFDNEITGSGKLSELRNNAVTESSKGGISGRLYDFVKKKKGKKQKYCRNNDKKRKRDDGDKRRKRKKRKEESVGESYLADVKQLVRIKEKQIEDKAAARLHSFDGSSRINDNAMILSERTGRSNISLTSDNSAAKARILSSHERQVLEPGKEVVLCVEVYHNQRTWQKTQEFLVLGRQSLSELRDKIYCLTDKLMETAGQRDTSGYFLVEDVFYNDLRDASAIDYSKPILDWLEDSKKEAHEKWEYILSGKLQPKQKALMDNKNKENLPQFKACEMHEKQFCDLNFRLGAEYLYCHQGDCQHTIVIRDMRLIHPEDIQDRCAYPVVTFQFKPRIRKCSVCQIFRAKLVTVDDKWAGENPCYFCDICYYMLHYANESLLYPDFSVYDYQHDQI</sequence>
<evidence type="ECO:0000256" key="7">
    <source>
        <dbReference type="SAM" id="MobiDB-lite"/>
    </source>
</evidence>
<evidence type="ECO:0000256" key="4">
    <source>
        <dbReference type="ARBA" id="ARBA00023125"/>
    </source>
</evidence>
<comment type="subcellular location">
    <subcellularLocation>
        <location evidence="1">Nucleus</location>
    </subcellularLocation>
</comment>
<reference evidence="8" key="2">
    <citation type="submission" date="2023-05" db="EMBL/GenBank/DDBJ databases">
        <authorList>
            <person name="Schelkunov M.I."/>
        </authorList>
    </citation>
    <scope>NUCLEOTIDE SEQUENCE</scope>
    <source>
        <strain evidence="8">Hsosn_3</strain>
        <tissue evidence="8">Leaf</tissue>
    </source>
</reference>
<keyword evidence="6" id="KW-0539">Nucleus</keyword>
<dbReference type="InterPro" id="IPR022042">
    <property type="entry name" value="snRNA-activating_su3"/>
</dbReference>
<dbReference type="GO" id="GO:0019185">
    <property type="term" value="C:snRNA-activating protein complex"/>
    <property type="evidence" value="ECO:0007669"/>
    <property type="project" value="TreeGrafter"/>
</dbReference>
<dbReference type="GO" id="GO:0001046">
    <property type="term" value="F:core promoter sequence-specific DNA binding"/>
    <property type="evidence" value="ECO:0007669"/>
    <property type="project" value="TreeGrafter"/>
</dbReference>
<evidence type="ECO:0000256" key="2">
    <source>
        <dbReference type="ARBA" id="ARBA00010410"/>
    </source>
</evidence>
<evidence type="ECO:0000256" key="5">
    <source>
        <dbReference type="ARBA" id="ARBA00023163"/>
    </source>
</evidence>
<reference evidence="8" key="1">
    <citation type="submission" date="2023-02" db="EMBL/GenBank/DDBJ databases">
        <title>Genome of toxic invasive species Heracleum sosnowskyi carries increased number of genes despite the absence of recent whole-genome duplications.</title>
        <authorList>
            <person name="Schelkunov M."/>
            <person name="Shtratnikova V."/>
            <person name="Makarenko M."/>
            <person name="Klepikova A."/>
            <person name="Omelchenko D."/>
            <person name="Novikova G."/>
            <person name="Obukhova E."/>
            <person name="Bogdanov V."/>
            <person name="Penin A."/>
            <person name="Logacheva M."/>
        </authorList>
    </citation>
    <scope>NUCLEOTIDE SEQUENCE</scope>
    <source>
        <strain evidence="8">Hsosn_3</strain>
        <tissue evidence="8">Leaf</tissue>
    </source>
</reference>
<comment type="similarity">
    <text evidence="2">Belongs to the SNAPC3/SRD2 family.</text>
</comment>
<evidence type="ECO:0000313" key="8">
    <source>
        <dbReference type="EMBL" id="KAK1392293.1"/>
    </source>
</evidence>
<organism evidence="8 9">
    <name type="scientific">Heracleum sosnowskyi</name>
    <dbReference type="NCBI Taxonomy" id="360622"/>
    <lineage>
        <taxon>Eukaryota</taxon>
        <taxon>Viridiplantae</taxon>
        <taxon>Streptophyta</taxon>
        <taxon>Embryophyta</taxon>
        <taxon>Tracheophyta</taxon>
        <taxon>Spermatophyta</taxon>
        <taxon>Magnoliopsida</taxon>
        <taxon>eudicotyledons</taxon>
        <taxon>Gunneridae</taxon>
        <taxon>Pentapetalae</taxon>
        <taxon>asterids</taxon>
        <taxon>campanulids</taxon>
        <taxon>Apiales</taxon>
        <taxon>Apiaceae</taxon>
        <taxon>Apioideae</taxon>
        <taxon>apioid superclade</taxon>
        <taxon>Tordylieae</taxon>
        <taxon>Tordyliinae</taxon>
        <taxon>Heracleum</taxon>
    </lineage>
</organism>
<dbReference type="GO" id="GO:0001006">
    <property type="term" value="F:RNA polymerase III type 3 promoter sequence-specific DNA binding"/>
    <property type="evidence" value="ECO:0007669"/>
    <property type="project" value="TreeGrafter"/>
</dbReference>
<dbReference type="AlphaFoldDB" id="A0AAD8IWM8"/>
<keyword evidence="3" id="KW-0805">Transcription regulation</keyword>
<evidence type="ECO:0000313" key="9">
    <source>
        <dbReference type="Proteomes" id="UP001237642"/>
    </source>
</evidence>
<evidence type="ECO:0000256" key="1">
    <source>
        <dbReference type="ARBA" id="ARBA00004123"/>
    </source>
</evidence>
<comment type="caution">
    <text evidence="8">The sequence shown here is derived from an EMBL/GenBank/DDBJ whole genome shotgun (WGS) entry which is preliminary data.</text>
</comment>
<protein>
    <submittedName>
        <fullName evidence="8">snRNA transcription factor</fullName>
    </submittedName>
</protein>
<evidence type="ECO:0000256" key="6">
    <source>
        <dbReference type="ARBA" id="ARBA00023242"/>
    </source>
</evidence>
<dbReference type="PANTHER" id="PTHR13421">
    <property type="entry name" value="SNRNA-ACTIVATING PROTEIN COMPLEX SUBUNIT 3"/>
    <property type="match status" value="1"/>
</dbReference>
<keyword evidence="9" id="KW-1185">Reference proteome</keyword>
<name>A0AAD8IWM8_9APIA</name>
<dbReference type="GO" id="GO:0003681">
    <property type="term" value="F:bent DNA binding"/>
    <property type="evidence" value="ECO:0007669"/>
    <property type="project" value="TreeGrafter"/>
</dbReference>
<dbReference type="EMBL" id="JAUIZM010000003">
    <property type="protein sequence ID" value="KAK1392293.1"/>
    <property type="molecule type" value="Genomic_DNA"/>
</dbReference>
<feature type="compositionally biased region" description="Basic residues" evidence="7">
    <location>
        <begin position="174"/>
        <end position="190"/>
    </location>
</feature>
<feature type="region of interest" description="Disordered" evidence="7">
    <location>
        <begin position="174"/>
        <end position="207"/>
    </location>
</feature>
<accession>A0AAD8IWM8</accession>
<proteinExistence type="inferred from homology"/>
<evidence type="ECO:0000256" key="3">
    <source>
        <dbReference type="ARBA" id="ARBA00023015"/>
    </source>
</evidence>
<dbReference type="Pfam" id="PF12251">
    <property type="entry name" value="SNAPC3"/>
    <property type="match status" value="1"/>
</dbReference>
<keyword evidence="4" id="KW-0238">DNA-binding</keyword>
<dbReference type="GO" id="GO:0042795">
    <property type="term" value="P:snRNA transcription by RNA polymerase II"/>
    <property type="evidence" value="ECO:0007669"/>
    <property type="project" value="TreeGrafter"/>
</dbReference>
<dbReference type="GO" id="GO:0042796">
    <property type="term" value="P:snRNA transcription by RNA polymerase III"/>
    <property type="evidence" value="ECO:0007669"/>
    <property type="project" value="TreeGrafter"/>
</dbReference>
<dbReference type="GO" id="GO:0000978">
    <property type="term" value="F:RNA polymerase II cis-regulatory region sequence-specific DNA binding"/>
    <property type="evidence" value="ECO:0007669"/>
    <property type="project" value="TreeGrafter"/>
</dbReference>
<dbReference type="PANTHER" id="PTHR13421:SF16">
    <property type="entry name" value="SNRNA-ACTIVATING PROTEIN COMPLEX SUBUNIT 3"/>
    <property type="match status" value="1"/>
</dbReference>
<dbReference type="Proteomes" id="UP001237642">
    <property type="component" value="Unassembled WGS sequence"/>
</dbReference>
<dbReference type="GO" id="GO:0005634">
    <property type="term" value="C:nucleus"/>
    <property type="evidence" value="ECO:0007669"/>
    <property type="project" value="UniProtKB-SubCell"/>
</dbReference>
<keyword evidence="5" id="KW-0804">Transcription</keyword>
<gene>
    <name evidence="8" type="ORF">POM88_011349</name>
</gene>